<dbReference type="Gene3D" id="1.20.1260.20">
    <property type="entry name" value="PPE superfamily"/>
    <property type="match status" value="1"/>
</dbReference>
<dbReference type="SUPFAM" id="SSF140459">
    <property type="entry name" value="PE/PPE dimer-like"/>
    <property type="match status" value="1"/>
</dbReference>
<evidence type="ECO:0000313" key="4">
    <source>
        <dbReference type="Proteomes" id="UP000036334"/>
    </source>
</evidence>
<sequence length="158" mass="17770">MASAAKEWGPQIAQAYEAFQGEAANKFSEAAVRYHEWLHKHALTAKCTAEYLIQAADAYEEAVRSMVPTAPIVKNRAAAWTMKSTNLLGQFTHKIMELDDEYHEMWATNAGVMNEYQFRIFDIMRQVEETGITPAPLVIHGSSKAFSGSHYSNIIEEL</sequence>
<feature type="domain" description="PPE" evidence="2">
    <location>
        <begin position="1"/>
        <end position="117"/>
    </location>
</feature>
<accession>A0A0I9VJL7</accession>
<comment type="similarity">
    <text evidence="1">Belongs to the mycobacterial PPE family.</text>
</comment>
<evidence type="ECO:0000259" key="2">
    <source>
        <dbReference type="Pfam" id="PF00823"/>
    </source>
</evidence>
<evidence type="ECO:0000313" key="3">
    <source>
        <dbReference type="EMBL" id="KLO38907.1"/>
    </source>
</evidence>
<dbReference type="AlphaFoldDB" id="A0A0I9VJL7"/>
<dbReference type="InterPro" id="IPR000030">
    <property type="entry name" value="PPE_dom"/>
</dbReference>
<proteinExistence type="inferred from homology"/>
<dbReference type="Pfam" id="PF00823">
    <property type="entry name" value="PPE"/>
    <property type="match status" value="1"/>
</dbReference>
<dbReference type="PATRIC" id="fig|29311.18.peg.105"/>
<comment type="caution">
    <text evidence="3">The sequence shown here is derived from an EMBL/GenBank/DDBJ whole genome shotgun (WGS) entry which is preliminary data.</text>
</comment>
<gene>
    <name evidence="3" type="ORF">ABH38_00500</name>
</gene>
<name>A0A0I9VJL7_9MYCO</name>
<dbReference type="Proteomes" id="UP000036334">
    <property type="component" value="Unassembled WGS sequence"/>
</dbReference>
<dbReference type="InterPro" id="IPR038332">
    <property type="entry name" value="PPE_sf"/>
</dbReference>
<reference evidence="3 4" key="1">
    <citation type="submission" date="2015-05" db="EMBL/GenBank/DDBJ databases">
        <title>Genome sequence of Mycobacterium haemophilum.</title>
        <authorList>
            <person name="Greninger A.L."/>
            <person name="Cunningham G."/>
            <person name="Miller S."/>
        </authorList>
    </citation>
    <scope>NUCLEOTIDE SEQUENCE [LARGE SCALE GENOMIC DNA]</scope>
    <source>
        <strain evidence="4">UC1</strain>
    </source>
</reference>
<organism evidence="3 4">
    <name type="scientific">Mycobacterium haemophilum</name>
    <dbReference type="NCBI Taxonomy" id="29311"/>
    <lineage>
        <taxon>Bacteria</taxon>
        <taxon>Bacillati</taxon>
        <taxon>Actinomycetota</taxon>
        <taxon>Actinomycetes</taxon>
        <taxon>Mycobacteriales</taxon>
        <taxon>Mycobacteriaceae</taxon>
        <taxon>Mycobacterium</taxon>
    </lineage>
</organism>
<protein>
    <recommendedName>
        <fullName evidence="2">PPE domain-containing protein</fullName>
    </recommendedName>
</protein>
<dbReference type="EMBL" id="LDPR01000001">
    <property type="protein sequence ID" value="KLO38907.1"/>
    <property type="molecule type" value="Genomic_DNA"/>
</dbReference>
<keyword evidence="4" id="KW-1185">Reference proteome</keyword>
<evidence type="ECO:0000256" key="1">
    <source>
        <dbReference type="ARBA" id="ARBA00010652"/>
    </source>
</evidence>